<gene>
    <name evidence="1" type="ORF">IF1G_11231</name>
</gene>
<dbReference type="STRING" id="43265.A0A545UKV0"/>
<sequence length="119" mass="13311">MSLLEGFPQPVLDSHLGQLYLQWGNLLVLSAACRDPIMKDYVDGELLKDLFKKTIAFLRQSATATSSLRIDMNIIEGIQKEIWGIEPSYSGDTAGYPVGNAQTTSRMQLNSMDMRRQEA</sequence>
<proteinExistence type="predicted"/>
<accession>A0A545UKV0</accession>
<evidence type="ECO:0000313" key="2">
    <source>
        <dbReference type="Proteomes" id="UP000315783"/>
    </source>
</evidence>
<comment type="caution">
    <text evidence="1">The sequence shown here is derived from an EMBL/GenBank/DDBJ whole genome shotgun (WGS) entry which is preliminary data.</text>
</comment>
<dbReference type="Proteomes" id="UP000315783">
    <property type="component" value="Unassembled WGS sequence"/>
</dbReference>
<dbReference type="AlphaFoldDB" id="A0A545UKV0"/>
<organism evidence="1 2">
    <name type="scientific">Cordyceps javanica</name>
    <dbReference type="NCBI Taxonomy" id="43265"/>
    <lineage>
        <taxon>Eukaryota</taxon>
        <taxon>Fungi</taxon>
        <taxon>Dikarya</taxon>
        <taxon>Ascomycota</taxon>
        <taxon>Pezizomycotina</taxon>
        <taxon>Sordariomycetes</taxon>
        <taxon>Hypocreomycetidae</taxon>
        <taxon>Hypocreales</taxon>
        <taxon>Cordycipitaceae</taxon>
        <taxon>Cordyceps</taxon>
    </lineage>
</organism>
<dbReference type="EMBL" id="SPUK01000037">
    <property type="protein sequence ID" value="TQV90091.1"/>
    <property type="molecule type" value="Genomic_DNA"/>
</dbReference>
<keyword evidence="2" id="KW-1185">Reference proteome</keyword>
<evidence type="ECO:0000313" key="1">
    <source>
        <dbReference type="EMBL" id="TQV90091.1"/>
    </source>
</evidence>
<protein>
    <submittedName>
        <fullName evidence="1">Uncharacterized protein</fullName>
    </submittedName>
</protein>
<reference evidence="1 2" key="1">
    <citation type="journal article" date="2019" name="Appl. Microbiol. Biotechnol.">
        <title>Genome sequence of Isaria javanica and comparative genome analysis insights into family S53 peptidase evolution in fungal entomopathogens.</title>
        <authorList>
            <person name="Lin R."/>
            <person name="Zhang X."/>
            <person name="Xin B."/>
            <person name="Zou M."/>
            <person name="Gao Y."/>
            <person name="Qin F."/>
            <person name="Hu Q."/>
            <person name="Xie B."/>
            <person name="Cheng X."/>
        </authorList>
    </citation>
    <scope>NUCLEOTIDE SEQUENCE [LARGE SCALE GENOMIC DNA]</scope>
    <source>
        <strain evidence="1 2">IJ1G</strain>
    </source>
</reference>
<name>A0A545UKV0_9HYPO</name>